<dbReference type="GO" id="GO:0006281">
    <property type="term" value="P:DNA repair"/>
    <property type="evidence" value="ECO:0007669"/>
    <property type="project" value="UniProtKB-UniRule"/>
</dbReference>
<protein>
    <recommendedName>
        <fullName evidence="16">DNA polymerase IV</fullName>
        <shortName evidence="16">Pol IV</shortName>
        <ecNumber evidence="16">2.7.7.7</ecNumber>
    </recommendedName>
</protein>
<dbReference type="GO" id="GO:0042276">
    <property type="term" value="P:error-prone translesion synthesis"/>
    <property type="evidence" value="ECO:0007669"/>
    <property type="project" value="TreeGrafter"/>
</dbReference>
<evidence type="ECO:0000256" key="2">
    <source>
        <dbReference type="ARBA" id="ARBA00010945"/>
    </source>
</evidence>
<feature type="compositionally biased region" description="Basic and acidic residues" evidence="17">
    <location>
        <begin position="380"/>
        <end position="397"/>
    </location>
</feature>
<sequence>MNEPRKTFLHVDMDAFFASVEQRDHPELRGKPVVVGAPPDQRGVVAAASYEARKYGIHSAMPSRTAKQKCPHAIFVSHNMGNYKEASRQIMRIFESYTPIVQPLSIDEAFLDVTGARRLFGDGPTIAEKIRRDIREQTQLTASVGVAPNMFLAKIASDMDKPDGLTVVPFEQEAIEAFLAPLPIARMWGVGKVTQKKLLSLGLNTIGKLQQCDPKQLESAIGSRAANGFIRLAHGIDERGIVGEVDEKSISNEITFKEDIADRPTIEATYKRLMDKVGTRLRKAGFFATTVHLKIRWSDFSTITRQTRFPVPCSDDTSLREAGMQLLEEHLRHRPVRLIGFGVSGLTETEEPQTRQLNLFETPDTALQKKRSRLSQTTDSVREKYGKNSLKRASDLP</sequence>
<evidence type="ECO:0000259" key="18">
    <source>
        <dbReference type="PROSITE" id="PS50173"/>
    </source>
</evidence>
<feature type="domain" description="UmuC" evidence="18">
    <location>
        <begin position="8"/>
        <end position="191"/>
    </location>
</feature>
<evidence type="ECO:0000256" key="6">
    <source>
        <dbReference type="ARBA" id="ARBA00022679"/>
    </source>
</evidence>
<keyword evidence="6 16" id="KW-0808">Transferase</keyword>
<keyword evidence="13 16" id="KW-0238">DNA-binding</keyword>
<dbReference type="GO" id="GO:0009432">
    <property type="term" value="P:SOS response"/>
    <property type="evidence" value="ECO:0007669"/>
    <property type="project" value="TreeGrafter"/>
</dbReference>
<comment type="cofactor">
    <cofactor evidence="16">
        <name>Mg(2+)</name>
        <dbReference type="ChEBI" id="CHEBI:18420"/>
    </cofactor>
    <text evidence="16">Binds 2 magnesium ions per subunit.</text>
</comment>
<dbReference type="Gene3D" id="1.10.150.20">
    <property type="entry name" value="5' to 3' exonuclease, C-terminal subdomain"/>
    <property type="match status" value="1"/>
</dbReference>
<feature type="site" description="Substrate discrimination" evidence="16">
    <location>
        <position position="17"/>
    </location>
</feature>
<dbReference type="SUPFAM" id="SSF100879">
    <property type="entry name" value="Lesion bypass DNA polymerase (Y-family), little finger domain"/>
    <property type="match status" value="1"/>
</dbReference>
<dbReference type="GO" id="GO:0003684">
    <property type="term" value="F:damaged DNA binding"/>
    <property type="evidence" value="ECO:0007669"/>
    <property type="project" value="InterPro"/>
</dbReference>
<evidence type="ECO:0000256" key="4">
    <source>
        <dbReference type="ARBA" id="ARBA00022457"/>
    </source>
</evidence>
<gene>
    <name evidence="19" type="primary">dinB_2</name>
    <name evidence="16" type="synonym">dinB</name>
    <name evidence="19" type="ORF">PDESU_05104</name>
</gene>
<comment type="function">
    <text evidence="16">Poorly processive, error-prone DNA polymerase involved in untargeted mutagenesis. Copies undamaged DNA at stalled replication forks, which arise in vivo from mismatched or misaligned primer ends. These misaligned primers can be extended by PolIV. Exhibits no 3'-5' exonuclease (proofreading) activity. May be involved in translesional synthesis, in conjunction with the beta clamp from PolIII.</text>
</comment>
<evidence type="ECO:0000256" key="15">
    <source>
        <dbReference type="ARBA" id="ARBA00049244"/>
    </source>
</evidence>
<dbReference type="InterPro" id="IPR043128">
    <property type="entry name" value="Rev_trsase/Diguanyl_cyclase"/>
</dbReference>
<dbReference type="InterPro" id="IPR022880">
    <property type="entry name" value="DNApol_IV"/>
</dbReference>
<comment type="subcellular location">
    <subcellularLocation>
        <location evidence="1 16">Cytoplasm</location>
    </subcellularLocation>
</comment>
<keyword evidence="10 16" id="KW-0227">DNA damage</keyword>
<dbReference type="GO" id="GO:0005829">
    <property type="term" value="C:cytosol"/>
    <property type="evidence" value="ECO:0007669"/>
    <property type="project" value="TreeGrafter"/>
</dbReference>
<accession>A0A6C2U9I0</accession>
<dbReference type="CDD" id="cd03586">
    <property type="entry name" value="PolY_Pol_IV_kappa"/>
    <property type="match status" value="1"/>
</dbReference>
<dbReference type="SUPFAM" id="SSF56672">
    <property type="entry name" value="DNA/RNA polymerases"/>
    <property type="match status" value="1"/>
</dbReference>
<evidence type="ECO:0000256" key="3">
    <source>
        <dbReference type="ARBA" id="ARBA00011245"/>
    </source>
</evidence>
<dbReference type="GO" id="GO:0006261">
    <property type="term" value="P:DNA-templated DNA replication"/>
    <property type="evidence" value="ECO:0007669"/>
    <property type="project" value="UniProtKB-UniRule"/>
</dbReference>
<evidence type="ECO:0000256" key="10">
    <source>
        <dbReference type="ARBA" id="ARBA00022763"/>
    </source>
</evidence>
<evidence type="ECO:0000256" key="1">
    <source>
        <dbReference type="ARBA" id="ARBA00004496"/>
    </source>
</evidence>
<evidence type="ECO:0000256" key="7">
    <source>
        <dbReference type="ARBA" id="ARBA00022695"/>
    </source>
</evidence>
<dbReference type="EC" id="2.7.7.7" evidence="16"/>
<dbReference type="FunFam" id="3.40.1170.60:FF:000001">
    <property type="entry name" value="DNA polymerase IV"/>
    <property type="match status" value="1"/>
</dbReference>
<comment type="subunit">
    <text evidence="3 16">Monomer.</text>
</comment>
<keyword evidence="20" id="KW-1185">Reference proteome</keyword>
<dbReference type="Gene3D" id="3.40.1170.60">
    <property type="match status" value="1"/>
</dbReference>
<evidence type="ECO:0000256" key="11">
    <source>
        <dbReference type="ARBA" id="ARBA00022842"/>
    </source>
</evidence>
<keyword evidence="5 16" id="KW-0963">Cytoplasm</keyword>
<keyword evidence="4 16" id="KW-0515">Mutator protein</keyword>
<proteinExistence type="inferred from homology"/>
<evidence type="ECO:0000313" key="20">
    <source>
        <dbReference type="Proteomes" id="UP000366872"/>
    </source>
</evidence>
<name>A0A6C2U9I0_PONDE</name>
<dbReference type="AlphaFoldDB" id="A0A6C2U9I0"/>
<dbReference type="HAMAP" id="MF_01113">
    <property type="entry name" value="DNApol_IV"/>
    <property type="match status" value="1"/>
</dbReference>
<feature type="binding site" evidence="16">
    <location>
        <position position="12"/>
    </location>
    <ligand>
        <name>Mg(2+)</name>
        <dbReference type="ChEBI" id="CHEBI:18420"/>
    </ligand>
</feature>
<evidence type="ECO:0000256" key="14">
    <source>
        <dbReference type="ARBA" id="ARBA00023204"/>
    </source>
</evidence>
<dbReference type="NCBIfam" id="NF002677">
    <property type="entry name" value="PRK02406.1"/>
    <property type="match status" value="1"/>
</dbReference>
<dbReference type="PROSITE" id="PS50173">
    <property type="entry name" value="UMUC"/>
    <property type="match status" value="1"/>
</dbReference>
<dbReference type="RefSeq" id="WP_136082012.1">
    <property type="nucleotide sequence ID" value="NZ_CAAHFG010000003.1"/>
</dbReference>
<evidence type="ECO:0000256" key="16">
    <source>
        <dbReference type="HAMAP-Rule" id="MF_01113"/>
    </source>
</evidence>
<reference evidence="19 20" key="1">
    <citation type="submission" date="2019-04" db="EMBL/GenBank/DDBJ databases">
        <authorList>
            <person name="Van Vliet M D."/>
        </authorList>
    </citation>
    <scope>NUCLEOTIDE SEQUENCE [LARGE SCALE GENOMIC DNA]</scope>
    <source>
        <strain evidence="19 20">F1</strain>
    </source>
</reference>
<dbReference type="EMBL" id="CAAHFG010000003">
    <property type="protein sequence ID" value="VGO16513.1"/>
    <property type="molecule type" value="Genomic_DNA"/>
</dbReference>
<keyword evidence="9 16" id="KW-0479">Metal-binding</keyword>
<dbReference type="Gene3D" id="3.30.1490.100">
    <property type="entry name" value="DNA polymerase, Y-family, little finger domain"/>
    <property type="match status" value="1"/>
</dbReference>
<dbReference type="Pfam" id="PF00817">
    <property type="entry name" value="IMS"/>
    <property type="match status" value="1"/>
</dbReference>
<dbReference type="Pfam" id="PF11799">
    <property type="entry name" value="IMS_C"/>
    <property type="match status" value="1"/>
</dbReference>
<dbReference type="PANTHER" id="PTHR11076:SF33">
    <property type="entry name" value="DNA POLYMERASE KAPPA"/>
    <property type="match status" value="1"/>
</dbReference>
<evidence type="ECO:0000313" key="19">
    <source>
        <dbReference type="EMBL" id="VGO16513.1"/>
    </source>
</evidence>
<dbReference type="PANTHER" id="PTHR11076">
    <property type="entry name" value="DNA REPAIR POLYMERASE UMUC / TRANSFERASE FAMILY MEMBER"/>
    <property type="match status" value="1"/>
</dbReference>
<dbReference type="InterPro" id="IPR001126">
    <property type="entry name" value="UmuC"/>
</dbReference>
<keyword evidence="8 16" id="KW-0235">DNA replication</keyword>
<evidence type="ECO:0000256" key="17">
    <source>
        <dbReference type="SAM" id="MobiDB-lite"/>
    </source>
</evidence>
<organism evidence="19 20">
    <name type="scientific">Pontiella desulfatans</name>
    <dbReference type="NCBI Taxonomy" id="2750659"/>
    <lineage>
        <taxon>Bacteria</taxon>
        <taxon>Pseudomonadati</taxon>
        <taxon>Kiritimatiellota</taxon>
        <taxon>Kiritimatiellia</taxon>
        <taxon>Kiritimatiellales</taxon>
        <taxon>Pontiellaceae</taxon>
        <taxon>Pontiella</taxon>
    </lineage>
</organism>
<evidence type="ECO:0000256" key="8">
    <source>
        <dbReference type="ARBA" id="ARBA00022705"/>
    </source>
</evidence>
<evidence type="ECO:0000256" key="13">
    <source>
        <dbReference type="ARBA" id="ARBA00023125"/>
    </source>
</evidence>
<feature type="active site" evidence="16">
    <location>
        <position position="108"/>
    </location>
</feature>
<dbReference type="InterPro" id="IPR050116">
    <property type="entry name" value="DNA_polymerase-Y"/>
</dbReference>
<dbReference type="GO" id="GO:0000287">
    <property type="term" value="F:magnesium ion binding"/>
    <property type="evidence" value="ECO:0007669"/>
    <property type="project" value="UniProtKB-UniRule"/>
</dbReference>
<dbReference type="InterPro" id="IPR043502">
    <property type="entry name" value="DNA/RNA_pol_sf"/>
</dbReference>
<evidence type="ECO:0000256" key="9">
    <source>
        <dbReference type="ARBA" id="ARBA00022723"/>
    </source>
</evidence>
<dbReference type="InterPro" id="IPR024728">
    <property type="entry name" value="PolY_HhH_motif"/>
</dbReference>
<evidence type="ECO:0000256" key="12">
    <source>
        <dbReference type="ARBA" id="ARBA00022932"/>
    </source>
</evidence>
<dbReference type="Gene3D" id="3.30.70.270">
    <property type="match status" value="1"/>
</dbReference>
<keyword evidence="12 16" id="KW-0239">DNA-directed DNA polymerase</keyword>
<comment type="similarity">
    <text evidence="2 16">Belongs to the DNA polymerase type-Y family.</text>
</comment>
<keyword evidence="14 16" id="KW-0234">DNA repair</keyword>
<feature type="region of interest" description="Disordered" evidence="17">
    <location>
        <begin position="366"/>
        <end position="397"/>
    </location>
</feature>
<keyword evidence="11 16" id="KW-0460">Magnesium</keyword>
<dbReference type="Pfam" id="PF11798">
    <property type="entry name" value="IMS_HHH"/>
    <property type="match status" value="1"/>
</dbReference>
<dbReference type="GO" id="GO:0003887">
    <property type="term" value="F:DNA-directed DNA polymerase activity"/>
    <property type="evidence" value="ECO:0007669"/>
    <property type="project" value="UniProtKB-UniRule"/>
</dbReference>
<dbReference type="Proteomes" id="UP000366872">
    <property type="component" value="Unassembled WGS sequence"/>
</dbReference>
<dbReference type="NCBIfam" id="NF003015">
    <property type="entry name" value="PRK03858.1"/>
    <property type="match status" value="1"/>
</dbReference>
<evidence type="ECO:0000256" key="5">
    <source>
        <dbReference type="ARBA" id="ARBA00022490"/>
    </source>
</evidence>
<dbReference type="FunFam" id="3.30.1490.100:FF:000004">
    <property type="entry name" value="DNA polymerase IV"/>
    <property type="match status" value="1"/>
</dbReference>
<dbReference type="InterPro" id="IPR017961">
    <property type="entry name" value="DNA_pol_Y-fam_little_finger"/>
</dbReference>
<dbReference type="InterPro" id="IPR036775">
    <property type="entry name" value="DNA_pol_Y-fam_lit_finger_sf"/>
</dbReference>
<feature type="binding site" evidence="16">
    <location>
        <position position="107"/>
    </location>
    <ligand>
        <name>Mg(2+)</name>
        <dbReference type="ChEBI" id="CHEBI:18420"/>
    </ligand>
</feature>
<comment type="catalytic activity">
    <reaction evidence="15 16">
        <text>DNA(n) + a 2'-deoxyribonucleoside 5'-triphosphate = DNA(n+1) + diphosphate</text>
        <dbReference type="Rhea" id="RHEA:22508"/>
        <dbReference type="Rhea" id="RHEA-COMP:17339"/>
        <dbReference type="Rhea" id="RHEA-COMP:17340"/>
        <dbReference type="ChEBI" id="CHEBI:33019"/>
        <dbReference type="ChEBI" id="CHEBI:61560"/>
        <dbReference type="ChEBI" id="CHEBI:173112"/>
        <dbReference type="EC" id="2.7.7.7"/>
    </reaction>
</comment>
<keyword evidence="7 16" id="KW-0548">Nucleotidyltransferase</keyword>